<accession>A0ABD0ZD64</accession>
<dbReference type="InterPro" id="IPR032675">
    <property type="entry name" value="LRR_dom_sf"/>
</dbReference>
<dbReference type="SUPFAM" id="SSF52047">
    <property type="entry name" value="RNI-like"/>
    <property type="match status" value="1"/>
</dbReference>
<dbReference type="AlphaFoldDB" id="A0ABD0ZD64"/>
<name>A0ABD0ZD64_9HEMI</name>
<evidence type="ECO:0000313" key="1">
    <source>
        <dbReference type="EMBL" id="KAL1138758.1"/>
    </source>
</evidence>
<evidence type="ECO:0008006" key="3">
    <source>
        <dbReference type="Google" id="ProtNLM"/>
    </source>
</evidence>
<reference evidence="1 2" key="1">
    <citation type="submission" date="2024-07" db="EMBL/GenBank/DDBJ databases">
        <title>Chromosome-level genome assembly of the water stick insect Ranatra chinensis (Heteroptera: Nepidae).</title>
        <authorList>
            <person name="Liu X."/>
        </authorList>
    </citation>
    <scope>NUCLEOTIDE SEQUENCE [LARGE SCALE GENOMIC DNA]</scope>
    <source>
        <strain evidence="1">Cailab_2021Rc</strain>
        <tissue evidence="1">Muscle</tissue>
    </source>
</reference>
<gene>
    <name evidence="1" type="ORF">AAG570_008820</name>
</gene>
<proteinExistence type="predicted"/>
<keyword evidence="2" id="KW-1185">Reference proteome</keyword>
<comment type="caution">
    <text evidence="1">The sequence shown here is derived from an EMBL/GenBank/DDBJ whole genome shotgun (WGS) entry which is preliminary data.</text>
</comment>
<dbReference type="Proteomes" id="UP001558652">
    <property type="component" value="Unassembled WGS sequence"/>
</dbReference>
<evidence type="ECO:0000313" key="2">
    <source>
        <dbReference type="Proteomes" id="UP001558652"/>
    </source>
</evidence>
<organism evidence="1 2">
    <name type="scientific">Ranatra chinensis</name>
    <dbReference type="NCBI Taxonomy" id="642074"/>
    <lineage>
        <taxon>Eukaryota</taxon>
        <taxon>Metazoa</taxon>
        <taxon>Ecdysozoa</taxon>
        <taxon>Arthropoda</taxon>
        <taxon>Hexapoda</taxon>
        <taxon>Insecta</taxon>
        <taxon>Pterygota</taxon>
        <taxon>Neoptera</taxon>
        <taxon>Paraneoptera</taxon>
        <taxon>Hemiptera</taxon>
        <taxon>Heteroptera</taxon>
        <taxon>Panheteroptera</taxon>
        <taxon>Nepomorpha</taxon>
        <taxon>Nepidae</taxon>
        <taxon>Ranatrinae</taxon>
        <taxon>Ranatra</taxon>
    </lineage>
</organism>
<dbReference type="Gene3D" id="3.80.10.10">
    <property type="entry name" value="Ribonuclease Inhibitor"/>
    <property type="match status" value="1"/>
</dbReference>
<dbReference type="EMBL" id="JBFDAA010000003">
    <property type="protein sequence ID" value="KAL1138758.1"/>
    <property type="molecule type" value="Genomic_DNA"/>
</dbReference>
<sequence>MRNGGLIKWKGEPLYVKHYNNLPLDEKIVGEYFIEAVNADNAAITQHGFDHFEGCKHIKNLRLHQCWYVDDTALSKLYHLSDPLITLEISNCNEVTDEGLMTLNVLK</sequence>
<protein>
    <recommendedName>
        <fullName evidence="3">Mitochondrial ATP synthase regulatory component factor B</fullName>
    </recommendedName>
</protein>